<dbReference type="SUPFAM" id="SSF50939">
    <property type="entry name" value="Sialidases"/>
    <property type="match status" value="1"/>
</dbReference>
<evidence type="ECO:0000259" key="4">
    <source>
        <dbReference type="Pfam" id="PF22888"/>
    </source>
</evidence>
<dbReference type="PANTHER" id="PTHR43739">
    <property type="entry name" value="XYLOGLUCANASE (EUROFUNG)"/>
    <property type="match status" value="1"/>
</dbReference>
<dbReference type="AlphaFoldDB" id="A0A942TRQ5"/>
<proteinExistence type="predicted"/>
<keyword evidence="1" id="KW-0677">Repeat</keyword>
<dbReference type="InterPro" id="IPR036278">
    <property type="entry name" value="Sialidase_sf"/>
</dbReference>
<organism evidence="5 6">
    <name type="scientific">Lederbergia citrisecunda</name>
    <dbReference type="NCBI Taxonomy" id="2833583"/>
    <lineage>
        <taxon>Bacteria</taxon>
        <taxon>Bacillati</taxon>
        <taxon>Bacillota</taxon>
        <taxon>Bacilli</taxon>
        <taxon>Bacillales</taxon>
        <taxon>Bacillaceae</taxon>
        <taxon>Lederbergia</taxon>
    </lineage>
</organism>
<dbReference type="InterPro" id="IPR031778">
    <property type="entry name" value="Sortilin_N"/>
</dbReference>
<evidence type="ECO:0000313" key="5">
    <source>
        <dbReference type="EMBL" id="MBS4202118.1"/>
    </source>
</evidence>
<reference evidence="5 6" key="1">
    <citation type="submission" date="2021-05" db="EMBL/GenBank/DDBJ databases">
        <title>Novel Bacillus species.</title>
        <authorList>
            <person name="Liu G."/>
        </authorList>
    </citation>
    <scope>NUCLEOTIDE SEQUENCE [LARGE SCALE GENOMIC DNA]</scope>
    <source>
        <strain evidence="5 6">FJAT-49732</strain>
    </source>
</reference>
<feature type="signal peptide" evidence="2">
    <location>
        <begin position="1"/>
        <end position="21"/>
    </location>
</feature>
<dbReference type="Gene3D" id="2.130.10.10">
    <property type="entry name" value="YVTN repeat-like/Quinoprotein amine dehydrogenase"/>
    <property type="match status" value="4"/>
</dbReference>
<gene>
    <name evidence="5" type="ORF">KHA93_21140</name>
</gene>
<accession>A0A942TRQ5</accession>
<protein>
    <submittedName>
        <fullName evidence="5">Uncharacterized protein</fullName>
    </submittedName>
</protein>
<dbReference type="RefSeq" id="WP_213112524.1">
    <property type="nucleotide sequence ID" value="NZ_JAGYPJ010000001.1"/>
</dbReference>
<dbReference type="CDD" id="cd15482">
    <property type="entry name" value="Sialidase_non-viral"/>
    <property type="match status" value="1"/>
</dbReference>
<dbReference type="Proteomes" id="UP000682713">
    <property type="component" value="Unassembled WGS sequence"/>
</dbReference>
<dbReference type="InterPro" id="IPR015943">
    <property type="entry name" value="WD40/YVTN_repeat-like_dom_sf"/>
</dbReference>
<keyword evidence="2" id="KW-0732">Signal</keyword>
<keyword evidence="6" id="KW-1185">Reference proteome</keyword>
<sequence length="997" mass="111411">MKKKLLKVTSFLLAIGLVAQAHIPFDSHPVAAEGKNFSTDFQNPDQWQMVEPGAGGAFFSVGAGPASEKYPYGIAVAASDLSGPYLSYDNGKTWENRGFWNGLVYHNHTSMVGFIPDDANVVFIGAEDIMYKSDDGGHQFYPILSEDWDPWKRTGTFKVVRDLKPGEIGTKYKDPLGDVHYEWSDAEDGALLYFTSMTFSKSNPNIGYAAAHHNWEGTDAVIFKTTDRGETWNPVKVFLNENDNDGKLVKFNENMRVQKIVVDYTNPDNVYILSQPDQFTEESGLYYEGPKSSIYRSVNGGKDWKIVAGDMHSYAAYGGDNGLGLPLYDTDGQQQFYLHTNGEYRATYQKAGTIEEPLFMRYVSDFEMDPVDPNVIYVSKGNRRNLNLPGTGLYKGTFSDGAWSWEKLTNTFGIVKVKEEKENSVVRLFDIRGWSDTKPMEQERNYPKVYEYHSDKAENGFELIAEASTPGTFELGAIHHYYSTSPAYVKTIAASMANPDSYFWVDSQWVFRSDDGARSFKSAASTSRTDEEGKWYTTTGVSNVVSFTLKISEANPNIIYTGNADIGFWRSKDNGRSWQHSNQDGFVSDWKGIGGQAQAILPDPDRENVVWAGLGGYYVDQILVKSTDYGANGSWGESHEGLPKSATPRWNNYQNGAAIRGLSLDKTSPVNNRTLYVVADDVVYKSIDDGATWNPVLDMREATGKEPYEYDGNETWDVNPDRTAATAVDPTDGNYVYAGGSDGFFRSTDAGATWEQIGGVEFEGVQKIVVSKQNPEHVFVAIGPYQNEDWEAYNSPGLYRSKDRGETWEKIFEDEFIRGFDVNPQDENIIIAGSANVWISGGVPESIGAWLTVDGGDTWQQVNEGLSWPYVRDVEMNPHDPSQVFIVTPGTSHHVRYFDYSKYRDDEPQVSELEALQQLLDGYIDSGKVNGPLVNQLSNSLDQAIHQYNKGSNKQAVKKLEDFEKHLNNAPKEKNVALNAKESLNKAVQALIQAWSK</sequence>
<dbReference type="PANTHER" id="PTHR43739:SF5">
    <property type="entry name" value="EXO-ALPHA-SIALIDASE"/>
    <property type="match status" value="1"/>
</dbReference>
<dbReference type="Pfam" id="PF15902">
    <property type="entry name" value="Sortilin-Vps10"/>
    <property type="match status" value="1"/>
</dbReference>
<evidence type="ECO:0000313" key="6">
    <source>
        <dbReference type="Proteomes" id="UP000682713"/>
    </source>
</evidence>
<dbReference type="GO" id="GO:0010411">
    <property type="term" value="P:xyloglucan metabolic process"/>
    <property type="evidence" value="ECO:0007669"/>
    <property type="project" value="TreeGrafter"/>
</dbReference>
<dbReference type="Pfam" id="PF22888">
    <property type="entry name" value="FIMAH"/>
    <property type="match status" value="1"/>
</dbReference>
<dbReference type="InterPro" id="IPR052025">
    <property type="entry name" value="Xyloglucanase_GH74"/>
</dbReference>
<evidence type="ECO:0000259" key="3">
    <source>
        <dbReference type="Pfam" id="PF15902"/>
    </source>
</evidence>
<dbReference type="EMBL" id="JAGYPJ010000001">
    <property type="protein sequence ID" value="MBS4202118.1"/>
    <property type="molecule type" value="Genomic_DNA"/>
</dbReference>
<dbReference type="SUPFAM" id="SSF110296">
    <property type="entry name" value="Oligoxyloglucan reducing end-specific cellobiohydrolase"/>
    <property type="match status" value="2"/>
</dbReference>
<evidence type="ECO:0000256" key="1">
    <source>
        <dbReference type="ARBA" id="ARBA00022737"/>
    </source>
</evidence>
<feature type="chain" id="PRO_5038931749" evidence="2">
    <location>
        <begin position="22"/>
        <end position="997"/>
    </location>
</feature>
<dbReference type="InterPro" id="IPR054470">
    <property type="entry name" value="FIMAH_dom"/>
</dbReference>
<feature type="domain" description="FIMAH" evidence="4">
    <location>
        <begin position="913"/>
        <end position="993"/>
    </location>
</feature>
<evidence type="ECO:0000256" key="2">
    <source>
        <dbReference type="SAM" id="SignalP"/>
    </source>
</evidence>
<feature type="domain" description="Sortilin N-terminal" evidence="3">
    <location>
        <begin position="744"/>
        <end position="867"/>
    </location>
</feature>
<name>A0A942TRQ5_9BACI</name>
<comment type="caution">
    <text evidence="5">The sequence shown here is derived from an EMBL/GenBank/DDBJ whole genome shotgun (WGS) entry which is preliminary data.</text>
</comment>